<protein>
    <submittedName>
        <fullName evidence="2">Uncharacterized protein</fullName>
    </submittedName>
</protein>
<name>A0ABU6SBI2_9FABA</name>
<evidence type="ECO:0000256" key="1">
    <source>
        <dbReference type="SAM" id="MobiDB-lite"/>
    </source>
</evidence>
<gene>
    <name evidence="2" type="ORF">PIB30_025769</name>
</gene>
<proteinExistence type="predicted"/>
<accession>A0ABU6SBI2</accession>
<comment type="caution">
    <text evidence="2">The sequence shown here is derived from an EMBL/GenBank/DDBJ whole genome shotgun (WGS) entry which is preliminary data.</text>
</comment>
<organism evidence="2 3">
    <name type="scientific">Stylosanthes scabra</name>
    <dbReference type="NCBI Taxonomy" id="79078"/>
    <lineage>
        <taxon>Eukaryota</taxon>
        <taxon>Viridiplantae</taxon>
        <taxon>Streptophyta</taxon>
        <taxon>Embryophyta</taxon>
        <taxon>Tracheophyta</taxon>
        <taxon>Spermatophyta</taxon>
        <taxon>Magnoliopsida</taxon>
        <taxon>eudicotyledons</taxon>
        <taxon>Gunneridae</taxon>
        <taxon>Pentapetalae</taxon>
        <taxon>rosids</taxon>
        <taxon>fabids</taxon>
        <taxon>Fabales</taxon>
        <taxon>Fabaceae</taxon>
        <taxon>Papilionoideae</taxon>
        <taxon>50 kb inversion clade</taxon>
        <taxon>dalbergioids sensu lato</taxon>
        <taxon>Dalbergieae</taxon>
        <taxon>Pterocarpus clade</taxon>
        <taxon>Stylosanthes</taxon>
    </lineage>
</organism>
<dbReference type="Proteomes" id="UP001341840">
    <property type="component" value="Unassembled WGS sequence"/>
</dbReference>
<evidence type="ECO:0000313" key="3">
    <source>
        <dbReference type="Proteomes" id="UP001341840"/>
    </source>
</evidence>
<feature type="region of interest" description="Disordered" evidence="1">
    <location>
        <begin position="86"/>
        <end position="120"/>
    </location>
</feature>
<dbReference type="EMBL" id="JASCZI010060510">
    <property type="protein sequence ID" value="MED6133133.1"/>
    <property type="molecule type" value="Genomic_DNA"/>
</dbReference>
<reference evidence="2 3" key="1">
    <citation type="journal article" date="2023" name="Plants (Basel)">
        <title>Bridging the Gap: Combining Genomics and Transcriptomics Approaches to Understand Stylosanthes scabra, an Orphan Legume from the Brazilian Caatinga.</title>
        <authorList>
            <person name="Ferreira-Neto J.R.C."/>
            <person name="da Silva M.D."/>
            <person name="Binneck E."/>
            <person name="de Melo N.F."/>
            <person name="da Silva R.H."/>
            <person name="de Melo A.L.T.M."/>
            <person name="Pandolfi V."/>
            <person name="Bustamante F.O."/>
            <person name="Brasileiro-Vidal A.C."/>
            <person name="Benko-Iseppon A.M."/>
        </authorList>
    </citation>
    <scope>NUCLEOTIDE SEQUENCE [LARGE SCALE GENOMIC DNA]</scope>
    <source>
        <tissue evidence="2">Leaves</tissue>
    </source>
</reference>
<evidence type="ECO:0000313" key="2">
    <source>
        <dbReference type="EMBL" id="MED6133133.1"/>
    </source>
</evidence>
<keyword evidence="3" id="KW-1185">Reference proteome</keyword>
<sequence length="120" mass="12632">MPTRVQGWRDVLAVLGHGSLRSRYGCRGAWDVTAGWTGICLVLLAKQEAAGGAGVAGRDGGRLRQGIVHSRLMEASMDEVHDVYGEGEESYGVGSASSDEGNGNGHGPEYVEPVVEEDCT</sequence>